<proteinExistence type="predicted"/>
<evidence type="ECO:0000313" key="1">
    <source>
        <dbReference type="EMBL" id="RDV83924.1"/>
    </source>
</evidence>
<comment type="caution">
    <text evidence="1">The sequence shown here is derived from an EMBL/GenBank/DDBJ whole genome shotgun (WGS) entry which is preliminary data.</text>
</comment>
<dbReference type="OrthoDB" id="4821324at2"/>
<dbReference type="Proteomes" id="UP000256329">
    <property type="component" value="Unassembled WGS sequence"/>
</dbReference>
<protein>
    <submittedName>
        <fullName evidence="1">Uncharacterized protein</fullName>
    </submittedName>
</protein>
<accession>A0A3D8P6E0</accession>
<dbReference type="EMBL" id="QSLN01000003">
    <property type="protein sequence ID" value="RDV83924.1"/>
    <property type="molecule type" value="Genomic_DNA"/>
</dbReference>
<name>A0A3D8P6E0_9THEO</name>
<reference evidence="1 2" key="1">
    <citation type="submission" date="2018-08" db="EMBL/GenBank/DDBJ databases">
        <title>Form III RuBisCO-mediated autotrophy in Thermodesulfobium bacteria.</title>
        <authorList>
            <person name="Toshchakov S.V."/>
            <person name="Kublanov I.V."/>
            <person name="Frolov E."/>
            <person name="Bonch-Osmolovskaya E.A."/>
            <person name="Tourova T.P."/>
            <person name="Chernych N.A."/>
            <person name="Lebedinsky A.V."/>
        </authorList>
    </citation>
    <scope>NUCLEOTIDE SEQUENCE [LARGE SCALE GENOMIC DNA]</scope>
    <source>
        <strain evidence="1 2">SR</strain>
    </source>
</reference>
<gene>
    <name evidence="1" type="ORF">DXX99_03560</name>
</gene>
<dbReference type="RefSeq" id="WP_115792143.1">
    <property type="nucleotide sequence ID" value="NZ_QSLN01000003.1"/>
</dbReference>
<dbReference type="AlphaFoldDB" id="A0A3D8P6E0"/>
<organism evidence="1 2">
    <name type="scientific">Ammonifex thiophilus</name>
    <dbReference type="NCBI Taxonomy" id="444093"/>
    <lineage>
        <taxon>Bacteria</taxon>
        <taxon>Bacillati</taxon>
        <taxon>Bacillota</taxon>
        <taxon>Clostridia</taxon>
        <taxon>Thermoanaerobacterales</taxon>
        <taxon>Thermoanaerobacteraceae</taxon>
        <taxon>Ammonifex</taxon>
    </lineage>
</organism>
<keyword evidence="2" id="KW-1185">Reference proteome</keyword>
<sequence length="143" mass="16529">MGRQGACLPVSGMTERYGPEGFTEKAKKLLWPYRTYERNEYMRFRGVPRKLMLEIARMLPPGQMEDSQNNSPTFGELLAEELAVCYGGYVIGPPREDERVTLDEVFFPATTEGYRRALEVAARYGPDEVDVLEDQKLIRLWWD</sequence>
<evidence type="ECO:0000313" key="2">
    <source>
        <dbReference type="Proteomes" id="UP000256329"/>
    </source>
</evidence>